<accession>A0A0B1TN39</accession>
<keyword evidence="1" id="KW-0472">Membrane</keyword>
<keyword evidence="1" id="KW-0812">Transmembrane</keyword>
<dbReference type="OrthoDB" id="10506354at2759"/>
<evidence type="ECO:0000256" key="1">
    <source>
        <dbReference type="SAM" id="Phobius"/>
    </source>
</evidence>
<keyword evidence="3" id="KW-1185">Reference proteome</keyword>
<gene>
    <name evidence="2" type="ORF">OESDEN_03205</name>
</gene>
<dbReference type="EMBL" id="KN549579">
    <property type="protein sequence ID" value="KHJ96825.1"/>
    <property type="molecule type" value="Genomic_DNA"/>
</dbReference>
<feature type="transmembrane region" description="Helical" evidence="1">
    <location>
        <begin position="6"/>
        <end position="25"/>
    </location>
</feature>
<keyword evidence="1" id="KW-1133">Transmembrane helix</keyword>
<dbReference type="Proteomes" id="UP000053660">
    <property type="component" value="Unassembled WGS sequence"/>
</dbReference>
<protein>
    <submittedName>
        <fullName evidence="2">Uncharacterized protein</fullName>
    </submittedName>
</protein>
<sequence length="76" mass="8278">MSKNRVLSLLELFLPTILVALVVSLKRFQPPRLVTSADSVVRGLPSAGLFSVFASFCPQSKNEENIDGFVVINGSR</sequence>
<proteinExistence type="predicted"/>
<name>A0A0B1TN39_OESDE</name>
<evidence type="ECO:0000313" key="2">
    <source>
        <dbReference type="EMBL" id="KHJ96825.1"/>
    </source>
</evidence>
<reference evidence="2 3" key="1">
    <citation type="submission" date="2014-03" db="EMBL/GenBank/DDBJ databases">
        <title>Draft genome of the hookworm Oesophagostomum dentatum.</title>
        <authorList>
            <person name="Mitreva M."/>
        </authorList>
    </citation>
    <scope>NUCLEOTIDE SEQUENCE [LARGE SCALE GENOMIC DNA]</scope>
    <source>
        <strain evidence="2 3">OD-Hann</strain>
    </source>
</reference>
<evidence type="ECO:0000313" key="3">
    <source>
        <dbReference type="Proteomes" id="UP000053660"/>
    </source>
</evidence>
<organism evidence="2 3">
    <name type="scientific">Oesophagostomum dentatum</name>
    <name type="common">Nodular worm</name>
    <dbReference type="NCBI Taxonomy" id="61180"/>
    <lineage>
        <taxon>Eukaryota</taxon>
        <taxon>Metazoa</taxon>
        <taxon>Ecdysozoa</taxon>
        <taxon>Nematoda</taxon>
        <taxon>Chromadorea</taxon>
        <taxon>Rhabditida</taxon>
        <taxon>Rhabditina</taxon>
        <taxon>Rhabditomorpha</taxon>
        <taxon>Strongyloidea</taxon>
        <taxon>Strongylidae</taxon>
        <taxon>Oesophagostomum</taxon>
    </lineage>
</organism>
<dbReference type="AlphaFoldDB" id="A0A0B1TN39"/>